<dbReference type="EMBL" id="JWZT01004700">
    <property type="protein sequence ID" value="KII63339.1"/>
    <property type="molecule type" value="Genomic_DNA"/>
</dbReference>
<gene>
    <name evidence="1" type="ORF">RF11_15142</name>
</gene>
<evidence type="ECO:0000313" key="2">
    <source>
        <dbReference type="Proteomes" id="UP000031668"/>
    </source>
</evidence>
<proteinExistence type="predicted"/>
<dbReference type="Proteomes" id="UP000031668">
    <property type="component" value="Unassembled WGS sequence"/>
</dbReference>
<dbReference type="AlphaFoldDB" id="A0A0C2MG35"/>
<organism evidence="1 2">
    <name type="scientific">Thelohanellus kitauei</name>
    <name type="common">Myxosporean</name>
    <dbReference type="NCBI Taxonomy" id="669202"/>
    <lineage>
        <taxon>Eukaryota</taxon>
        <taxon>Metazoa</taxon>
        <taxon>Cnidaria</taxon>
        <taxon>Myxozoa</taxon>
        <taxon>Myxosporea</taxon>
        <taxon>Bivalvulida</taxon>
        <taxon>Platysporina</taxon>
        <taxon>Myxobolidae</taxon>
        <taxon>Thelohanellus</taxon>
    </lineage>
</organism>
<protein>
    <submittedName>
        <fullName evidence="1">Uncharacterized protein</fullName>
    </submittedName>
</protein>
<reference evidence="1 2" key="1">
    <citation type="journal article" date="2014" name="Genome Biol. Evol.">
        <title>The genome of the myxosporean Thelohanellus kitauei shows adaptations to nutrient acquisition within its fish host.</title>
        <authorList>
            <person name="Yang Y."/>
            <person name="Xiong J."/>
            <person name="Zhou Z."/>
            <person name="Huo F."/>
            <person name="Miao W."/>
            <person name="Ran C."/>
            <person name="Liu Y."/>
            <person name="Zhang J."/>
            <person name="Feng J."/>
            <person name="Wang M."/>
            <person name="Wang M."/>
            <person name="Wang L."/>
            <person name="Yao B."/>
        </authorList>
    </citation>
    <scope>NUCLEOTIDE SEQUENCE [LARGE SCALE GENOMIC DNA]</scope>
    <source>
        <strain evidence="1">Wuqing</strain>
    </source>
</reference>
<comment type="caution">
    <text evidence="1">The sequence shown here is derived from an EMBL/GenBank/DDBJ whole genome shotgun (WGS) entry which is preliminary data.</text>
</comment>
<name>A0A0C2MG35_THEKT</name>
<evidence type="ECO:0000313" key="1">
    <source>
        <dbReference type="EMBL" id="KII63339.1"/>
    </source>
</evidence>
<keyword evidence="2" id="KW-1185">Reference proteome</keyword>
<sequence>MSNFTPPPLVQNNLGLRYGLHGMSMVVNMASSAHLYTSSPYFPLSQNDVKRMEMEFAGKVQVDGWRSLCEGVDITSSDPLVQLLVTSELTDYKWMVTMKNVLWHYPPRVKIYSYSQDNGRDL</sequence>
<accession>A0A0C2MG35</accession>